<dbReference type="InterPro" id="IPR037523">
    <property type="entry name" value="VOC_core"/>
</dbReference>
<gene>
    <name evidence="3" type="ORF">A361_15830</name>
</gene>
<keyword evidence="1" id="KW-0479">Metal-binding</keyword>
<dbReference type="RefSeq" id="WP_019382165.1">
    <property type="nucleotide sequence ID" value="NZ_CP015506.1"/>
</dbReference>
<dbReference type="eggNOG" id="COG0346">
    <property type="taxonomic scope" value="Bacteria"/>
</dbReference>
<dbReference type="InterPro" id="IPR004360">
    <property type="entry name" value="Glyas_Fos-R_dOase_dom"/>
</dbReference>
<dbReference type="PROSITE" id="PS51819">
    <property type="entry name" value="VOC"/>
    <property type="match status" value="1"/>
</dbReference>
<dbReference type="Proteomes" id="UP000077856">
    <property type="component" value="Chromosome"/>
</dbReference>
<accession>A0A161IYC0</accession>
<dbReference type="InterPro" id="IPR018146">
    <property type="entry name" value="Glyoxalase_1_CS"/>
</dbReference>
<dbReference type="EMBL" id="CP015506">
    <property type="protein sequence ID" value="AND40555.1"/>
    <property type="molecule type" value="Genomic_DNA"/>
</dbReference>
<dbReference type="SUPFAM" id="SSF54593">
    <property type="entry name" value="Glyoxalase/Bleomycin resistance protein/Dihydroxybiphenyl dioxygenase"/>
    <property type="match status" value="1"/>
</dbReference>
<dbReference type="AlphaFoldDB" id="A0A161IYC0"/>
<proteinExistence type="predicted"/>
<dbReference type="Gene3D" id="3.10.180.10">
    <property type="entry name" value="2,3-Dihydroxybiphenyl 1,2-Dioxygenase, domain 1"/>
    <property type="match status" value="1"/>
</dbReference>
<protein>
    <submittedName>
        <fullName evidence="3">Glyoxalase</fullName>
    </submittedName>
</protein>
<organism evidence="3 4">
    <name type="scientific">Cytobacillus oceanisediminis 2691</name>
    <dbReference type="NCBI Taxonomy" id="1196031"/>
    <lineage>
        <taxon>Bacteria</taxon>
        <taxon>Bacillati</taxon>
        <taxon>Bacillota</taxon>
        <taxon>Bacilli</taxon>
        <taxon>Bacillales</taxon>
        <taxon>Bacillaceae</taxon>
        <taxon>Cytobacillus</taxon>
    </lineage>
</organism>
<feature type="domain" description="VOC" evidence="2">
    <location>
        <begin position="8"/>
        <end position="122"/>
    </location>
</feature>
<sequence>METTMVQRVGQIGVPVKDLNRALDFYKEKLGLSLLFNTDSMAFFECNGLRLILSLPEKDEFAHSSSVIYFQVTNIKDTYESLAGKEVIFIDEPHVVAKMGQTETWMVFFKDTEDNTHAFMSEVQV</sequence>
<name>A0A161IYC0_9BACI</name>
<dbReference type="KEGG" id="bon:A361_15830"/>
<dbReference type="Pfam" id="PF00903">
    <property type="entry name" value="Glyoxalase"/>
    <property type="match status" value="1"/>
</dbReference>
<evidence type="ECO:0000313" key="3">
    <source>
        <dbReference type="EMBL" id="AND40555.1"/>
    </source>
</evidence>
<dbReference type="GO" id="GO:0004462">
    <property type="term" value="F:lactoylglutathione lyase activity"/>
    <property type="evidence" value="ECO:0007669"/>
    <property type="project" value="InterPro"/>
</dbReference>
<dbReference type="STRING" id="1196031.A361_15830"/>
<dbReference type="PROSITE" id="PS00934">
    <property type="entry name" value="GLYOXALASE_I_1"/>
    <property type="match status" value="1"/>
</dbReference>
<reference evidence="3 4" key="1">
    <citation type="submission" date="2016-04" db="EMBL/GenBank/DDBJ databases">
        <title>Complete genome sequence of Bacillus oceanisediminis strain 2691.</title>
        <authorList>
            <person name="Jeong H."/>
            <person name="Kim H.J."/>
            <person name="Lee D.-W."/>
        </authorList>
    </citation>
    <scope>NUCLEOTIDE SEQUENCE [LARGE SCALE GENOMIC DNA]</scope>
    <source>
        <strain evidence="3 4">2691</strain>
    </source>
</reference>
<evidence type="ECO:0000259" key="2">
    <source>
        <dbReference type="PROSITE" id="PS51819"/>
    </source>
</evidence>
<dbReference type="InterPro" id="IPR029068">
    <property type="entry name" value="Glyas_Bleomycin-R_OHBP_Dase"/>
</dbReference>
<dbReference type="GO" id="GO:0046872">
    <property type="term" value="F:metal ion binding"/>
    <property type="evidence" value="ECO:0007669"/>
    <property type="project" value="UniProtKB-KW"/>
</dbReference>
<evidence type="ECO:0000256" key="1">
    <source>
        <dbReference type="ARBA" id="ARBA00022723"/>
    </source>
</evidence>
<evidence type="ECO:0000313" key="4">
    <source>
        <dbReference type="Proteomes" id="UP000077856"/>
    </source>
</evidence>